<gene>
    <name evidence="2" type="ORF">NC998_02460</name>
</gene>
<evidence type="ECO:0000313" key="2">
    <source>
        <dbReference type="EMBL" id="MEP0815954.1"/>
    </source>
</evidence>
<feature type="signal peptide" evidence="1">
    <location>
        <begin position="1"/>
        <end position="21"/>
    </location>
</feature>
<sequence length="174" mass="19264">MTYSVGASVRLLRLCMGASLAIALAGCETLTTSQYEATARTTYTWRVEYSTNPGRDQATRTEAFATTSLLNRNGNRPEGAVTGPDDRGVWWPALPPRPTVDAMEQRQRTYEKISTPQILKTVEYEITYQSGDRATTASTNHDVYRTVVKALPNNTSLELTLGVDERSVTKAEPR</sequence>
<feature type="chain" id="PRO_5046160326" evidence="1">
    <location>
        <begin position="22"/>
        <end position="174"/>
    </location>
</feature>
<dbReference type="EMBL" id="JAMPKM010000001">
    <property type="protein sequence ID" value="MEP0815954.1"/>
    <property type="molecule type" value="Genomic_DNA"/>
</dbReference>
<reference evidence="2 3" key="1">
    <citation type="submission" date="2022-04" db="EMBL/GenBank/DDBJ databases">
        <title>Positive selection, recombination, and allopatry shape intraspecific diversity of widespread and dominant cyanobacteria.</title>
        <authorList>
            <person name="Wei J."/>
            <person name="Shu W."/>
            <person name="Hu C."/>
        </authorList>
    </citation>
    <scope>NUCLEOTIDE SEQUENCE [LARGE SCALE GENOMIC DNA]</scope>
    <source>
        <strain evidence="2 3">GB2-A4</strain>
    </source>
</reference>
<dbReference type="RefSeq" id="WP_199298822.1">
    <property type="nucleotide sequence ID" value="NZ_JAMPKM010000001.1"/>
</dbReference>
<keyword evidence="3" id="KW-1185">Reference proteome</keyword>
<evidence type="ECO:0000256" key="1">
    <source>
        <dbReference type="SAM" id="SignalP"/>
    </source>
</evidence>
<name>A0ABV0J2F3_9CYAN</name>
<accession>A0ABV0J2F3</accession>
<evidence type="ECO:0000313" key="3">
    <source>
        <dbReference type="Proteomes" id="UP001464891"/>
    </source>
</evidence>
<proteinExistence type="predicted"/>
<dbReference type="Proteomes" id="UP001464891">
    <property type="component" value="Unassembled WGS sequence"/>
</dbReference>
<keyword evidence="1" id="KW-0732">Signal</keyword>
<comment type="caution">
    <text evidence="2">The sequence shown here is derived from an EMBL/GenBank/DDBJ whole genome shotgun (WGS) entry which is preliminary data.</text>
</comment>
<organism evidence="2 3">
    <name type="scientific">Trichocoleus desertorum GB2-A4</name>
    <dbReference type="NCBI Taxonomy" id="2933944"/>
    <lineage>
        <taxon>Bacteria</taxon>
        <taxon>Bacillati</taxon>
        <taxon>Cyanobacteriota</taxon>
        <taxon>Cyanophyceae</taxon>
        <taxon>Leptolyngbyales</taxon>
        <taxon>Trichocoleusaceae</taxon>
        <taxon>Trichocoleus</taxon>
    </lineage>
</organism>
<protein>
    <submittedName>
        <fullName evidence="2">Uncharacterized protein</fullName>
    </submittedName>
</protein>